<organism evidence="1 2">
    <name type="scientific">Massilia aquatica</name>
    <dbReference type="NCBI Taxonomy" id="2609000"/>
    <lineage>
        <taxon>Bacteria</taxon>
        <taxon>Pseudomonadati</taxon>
        <taxon>Pseudomonadota</taxon>
        <taxon>Betaproteobacteria</taxon>
        <taxon>Burkholderiales</taxon>
        <taxon>Oxalobacteraceae</taxon>
        <taxon>Telluria group</taxon>
        <taxon>Massilia</taxon>
    </lineage>
</organism>
<dbReference type="InterPro" id="IPR029278">
    <property type="entry name" value="Imm26"/>
</dbReference>
<name>A0ABX0M6N1_9BURK</name>
<protein>
    <submittedName>
        <fullName evidence="1">Uncharacterized protein</fullName>
    </submittedName>
</protein>
<evidence type="ECO:0000313" key="1">
    <source>
        <dbReference type="EMBL" id="NHZ39902.1"/>
    </source>
</evidence>
<proteinExistence type="predicted"/>
<comment type="caution">
    <text evidence="1">The sequence shown here is derived from an EMBL/GenBank/DDBJ whole genome shotgun (WGS) entry which is preliminary data.</text>
</comment>
<keyword evidence="2" id="KW-1185">Reference proteome</keyword>
<dbReference type="Proteomes" id="UP000819052">
    <property type="component" value="Unassembled WGS sequence"/>
</dbReference>
<dbReference type="Pfam" id="PF15428">
    <property type="entry name" value="Imm26"/>
    <property type="match status" value="1"/>
</dbReference>
<accession>A0ABX0M6N1</accession>
<dbReference type="EMBL" id="VVIW01000003">
    <property type="protein sequence ID" value="NHZ39902.1"/>
    <property type="molecule type" value="Genomic_DNA"/>
</dbReference>
<dbReference type="RefSeq" id="WP_167075774.1">
    <property type="nucleotide sequence ID" value="NZ_VVIW01000003.1"/>
</dbReference>
<reference evidence="1 2" key="1">
    <citation type="submission" date="2019-09" db="EMBL/GenBank/DDBJ databases">
        <title>Taxonomy of Antarctic Massilia spp.: description of Massilia rubra sp. nov., Massilia aquatica sp. nov., Massilia mucilaginosa sp. nov., Massilia frigida sp. nov. isolated from streams, lakes and regoliths.</title>
        <authorList>
            <person name="Holochova P."/>
            <person name="Sedlacek I."/>
            <person name="Kralova S."/>
            <person name="Maslanova I."/>
            <person name="Busse H.-J."/>
            <person name="Stankova E."/>
            <person name="Vrbovska V."/>
            <person name="Kovarovic V."/>
            <person name="Bartak M."/>
            <person name="Svec P."/>
            <person name="Pantucek R."/>
        </authorList>
    </citation>
    <scope>NUCLEOTIDE SEQUENCE [LARGE SCALE GENOMIC DNA]</scope>
    <source>
        <strain evidence="1 2">CCM 8693</strain>
    </source>
</reference>
<sequence>MGWWNAPDNPVVTVGDTVLDSVRHFLRDFSREYQEDLSRKPRLRELEYVLTLAFRVNLDSDLLDGFEELEVKQLVLKTAKRAKKQKVNPGDIFAYKLDDGRFGFGRILSDASIGAFAEIFDHFAEQPITDFSKLDQWLVPPVPIESYALLETRSKGDWRVVGHTPDFVPGPQYKSLRYVYGIAPNGQTATDVFGNKEPISGADAEGLPRYSAYDDFRFTQLIANHVPPRADGIGRAR</sequence>
<evidence type="ECO:0000313" key="2">
    <source>
        <dbReference type="Proteomes" id="UP000819052"/>
    </source>
</evidence>
<gene>
    <name evidence="1" type="ORF">F1609_06970</name>
</gene>